<dbReference type="Pfam" id="PF10180">
    <property type="entry name" value="WKF"/>
    <property type="match status" value="1"/>
</dbReference>
<evidence type="ECO:0000313" key="2">
    <source>
        <dbReference type="EMBL" id="NDV37916.1"/>
    </source>
</evidence>
<dbReference type="AlphaFoldDB" id="A0A6B2LLI0"/>
<protein>
    <recommendedName>
        <fullName evidence="1">WKF domain-containing protein</fullName>
    </recommendedName>
</protein>
<name>A0A6B2LLI0_9EUKA</name>
<dbReference type="InterPro" id="IPR019327">
    <property type="entry name" value="WKF"/>
</dbReference>
<dbReference type="EMBL" id="GIBP01008947">
    <property type="protein sequence ID" value="NDV37916.1"/>
    <property type="molecule type" value="Transcribed_RNA"/>
</dbReference>
<proteinExistence type="predicted"/>
<organism evidence="2">
    <name type="scientific">Arcella intermedia</name>
    <dbReference type="NCBI Taxonomy" id="1963864"/>
    <lineage>
        <taxon>Eukaryota</taxon>
        <taxon>Amoebozoa</taxon>
        <taxon>Tubulinea</taxon>
        <taxon>Elardia</taxon>
        <taxon>Arcellinida</taxon>
        <taxon>Sphaerothecina</taxon>
        <taxon>Arcellidae</taxon>
        <taxon>Arcella</taxon>
    </lineage>
</organism>
<dbReference type="PANTHER" id="PTHR22306:SF2">
    <property type="entry name" value="CHROMOSOME 7 OPEN READING FRAME 50"/>
    <property type="match status" value="1"/>
</dbReference>
<sequence>MAAEAARAKEFEDKRKDEFLGYLDAWNSDRGNWRFSKVKQKWLLANMYDRKKINKEHFKVLLKYLGGMTGQRREILLGEANKFISECEAIQAQKDSNDTQTEINNTGDTTDINPQPKKITKEMKVKLKRCRFIVQLFGQEKTEEGKTEQ</sequence>
<accession>A0A6B2LLI0</accession>
<feature type="domain" description="WKF" evidence="1">
    <location>
        <begin position="22"/>
        <end position="82"/>
    </location>
</feature>
<reference evidence="2" key="1">
    <citation type="journal article" date="2020" name="J. Eukaryot. Microbiol.">
        <title>De novo Sequencing, Assembly and Annotation of the Transcriptome for the Free-Living Testate Amoeba Arcella intermedia.</title>
        <authorList>
            <person name="Ribeiro G.M."/>
            <person name="Porfirio-Sousa A.L."/>
            <person name="Maurer-Alcala X.X."/>
            <person name="Katz L.A."/>
            <person name="Lahr D.J.G."/>
        </authorList>
    </citation>
    <scope>NUCLEOTIDE SEQUENCE</scope>
</reference>
<evidence type="ECO:0000259" key="1">
    <source>
        <dbReference type="Pfam" id="PF10180"/>
    </source>
</evidence>
<dbReference type="PANTHER" id="PTHR22306">
    <property type="entry name" value="CHROMOSOME 7 OPEN READING FRAME 50"/>
    <property type="match status" value="1"/>
</dbReference>